<evidence type="ECO:0000259" key="1">
    <source>
        <dbReference type="Pfam" id="PF05729"/>
    </source>
</evidence>
<dbReference type="SUPFAM" id="SSF52540">
    <property type="entry name" value="P-loop containing nucleoside triphosphate hydrolases"/>
    <property type="match status" value="1"/>
</dbReference>
<evidence type="ECO:0000313" key="2">
    <source>
        <dbReference type="EMBL" id="OHX20694.1"/>
    </source>
</evidence>
<dbReference type="InterPro" id="IPR027417">
    <property type="entry name" value="P-loop_NTPase"/>
</dbReference>
<dbReference type="RefSeq" id="WP_071112328.1">
    <property type="nucleotide sequence ID" value="NZ_MKCT01000013.1"/>
</dbReference>
<dbReference type="EMBL" id="MKCT01000013">
    <property type="protein sequence ID" value="OHX20694.1"/>
    <property type="molecule type" value="Genomic_DNA"/>
</dbReference>
<protein>
    <recommendedName>
        <fullName evidence="1">NACHT domain-containing protein</fullName>
    </recommendedName>
</protein>
<keyword evidence="3" id="KW-1185">Reference proteome</keyword>
<gene>
    <name evidence="2" type="ORF">BI344_14335</name>
</gene>
<dbReference type="Gene3D" id="3.40.50.300">
    <property type="entry name" value="P-loop containing nucleotide triphosphate hydrolases"/>
    <property type="match status" value="1"/>
</dbReference>
<organism evidence="2 3">
    <name type="scientific">Chromobacterium sphagni</name>
    <dbReference type="NCBI Taxonomy" id="1903179"/>
    <lineage>
        <taxon>Bacteria</taxon>
        <taxon>Pseudomonadati</taxon>
        <taxon>Pseudomonadota</taxon>
        <taxon>Betaproteobacteria</taxon>
        <taxon>Neisseriales</taxon>
        <taxon>Chromobacteriaceae</taxon>
        <taxon>Chromobacterium</taxon>
    </lineage>
</organism>
<proteinExistence type="predicted"/>
<feature type="domain" description="NACHT" evidence="1">
    <location>
        <begin position="449"/>
        <end position="571"/>
    </location>
</feature>
<dbReference type="InterPro" id="IPR007111">
    <property type="entry name" value="NACHT_NTPase"/>
</dbReference>
<dbReference type="Proteomes" id="UP000180280">
    <property type="component" value="Unassembled WGS sequence"/>
</dbReference>
<dbReference type="Pfam" id="PF05729">
    <property type="entry name" value="NACHT"/>
    <property type="match status" value="1"/>
</dbReference>
<evidence type="ECO:0000313" key="3">
    <source>
        <dbReference type="Proteomes" id="UP000180280"/>
    </source>
</evidence>
<reference evidence="2 3" key="1">
    <citation type="submission" date="2016-09" db="EMBL/GenBank/DDBJ databases">
        <title>Chromobacterium muskegensis sp. nov., an insecticidal bacterium isolated from Sphagnum bogs.</title>
        <authorList>
            <person name="Sparks M.E."/>
            <person name="Blackburn M.B."/>
            <person name="Gundersen-Rindal D.E."/>
            <person name="Mitchell A."/>
            <person name="Farrar R."/>
            <person name="Kuhar D."/>
        </authorList>
    </citation>
    <scope>NUCLEOTIDE SEQUENCE [LARGE SCALE GENOMIC DNA]</scope>
    <source>
        <strain evidence="2 3">14B-1</strain>
    </source>
</reference>
<accession>A0ABX3CEM6</accession>
<sequence length="1116" mass="122223">MLLKITDKPAADDRGDAIEISFENAAVRVHCVTGGDIAAIAEQARQALERHFAARQAAPAAEALLASGTDFGSRLAGEHPALNEALAAIGQQDAAQLSVLIESARPGFLAQPWELLRLPTGQAPLALHAQAFIRRFRGPGHPKEYAEREYGLKVVAPVPDAVAELNRQLGTPQVAKAAPPAPLRILHIASRTAAPAADTALESSAVAFTTEGAIDYEIFPASSRERLQQRLSDPSQPVHIAHYDGDIILDGEQACLQLRDASGAEQRLGIADLARLLRRQNAAMLCLDIRACFRDGQPAPVAAGLSAAAAAASHAGLGNVLGTAGSADPWTSGHCFSQIYQGLAAGLSLERAVTAARASLSSPERASRFASQGSAPPAWPLIVHYGGQSLGFFESPQTSAPLAESQTLVQARQRLMGFKSSLLPPLAELAGGGAALSILHALKLSRRSLALTGPAGIGKTHQAHRIALYLSQRGCIDFAFYFDFGNESYTVDNMLEMIAPVLELSRDQLPQARMALKSLRCCFVLDGLPALTAEAGPLERADRQTLEQFIETLLEDGHILIQSHQDGHAQTGPSVVDIPLRPLLPQEADMLATEQLRNRRLSGRDDDDGWPALLAACRGNPFLIKHALPLLETSAASELAQELERRMPRQGSVVAAFYQWQWSCLSAPWQTLLLLCAEVDGLLLELLMVAIDQKEPFEPAKKLLALVGDPAAVFSQIIAQWERQGFLTRLPHGRQIDARCQAFLRQKRREQDKLGAVAGASLFFSQALCEGVRLLSNHLNGQQNPPLAHYLLMNRRHWALHLEKLWFAHDYRQFLSSKHALEQLMRQAQLGEESAEWSLKLLERSTDILRPYEPPPTEAALAWLTLALSTLAAKEAQTSPCLRQAAGYWQAWLDAQAEAEAEAEAIDRRQAPLFQQATAFLDLHYQQRQDWPAAIAVNQLALSIYTRHSAWLKVIQTLKALVRCHVESGMHEQALSLEERILNDIPYQDAPPGLHAQQLFDIALSRTARHASPDAQAALDRLKTMKEAKLFGDALDGLQADIHFQQENYAAAIPHYCKLWTRAIQAGSAPHIQPLRERLLQMEQALGAEAFQRHIDRELGDEIVRPQDYPPQQWTH</sequence>
<name>A0ABX3CEM6_9NEIS</name>
<comment type="caution">
    <text evidence="2">The sequence shown here is derived from an EMBL/GenBank/DDBJ whole genome shotgun (WGS) entry which is preliminary data.</text>
</comment>